<evidence type="ECO:0000313" key="1">
    <source>
        <dbReference type="EnsemblPlants" id="OBART06G02410.1"/>
    </source>
</evidence>
<name>A0A0D3GCJ6_9ORYZ</name>
<dbReference type="PaxDb" id="65489-OBART06G02410.1"/>
<organism evidence="1">
    <name type="scientific">Oryza barthii</name>
    <dbReference type="NCBI Taxonomy" id="65489"/>
    <lineage>
        <taxon>Eukaryota</taxon>
        <taxon>Viridiplantae</taxon>
        <taxon>Streptophyta</taxon>
        <taxon>Embryophyta</taxon>
        <taxon>Tracheophyta</taxon>
        <taxon>Spermatophyta</taxon>
        <taxon>Magnoliopsida</taxon>
        <taxon>Liliopsida</taxon>
        <taxon>Poales</taxon>
        <taxon>Poaceae</taxon>
        <taxon>BOP clade</taxon>
        <taxon>Oryzoideae</taxon>
        <taxon>Oryzeae</taxon>
        <taxon>Oryzinae</taxon>
        <taxon>Oryza</taxon>
    </lineage>
</organism>
<evidence type="ECO:0000313" key="2">
    <source>
        <dbReference type="Proteomes" id="UP000026960"/>
    </source>
</evidence>
<dbReference type="EnsemblPlants" id="OBART06G02410.1">
    <property type="protein sequence ID" value="OBART06G02410.1"/>
    <property type="gene ID" value="OBART06G02410"/>
</dbReference>
<proteinExistence type="predicted"/>
<protein>
    <submittedName>
        <fullName evidence="1">Uncharacterized protein</fullName>
    </submittedName>
</protein>
<dbReference type="Gramene" id="OBART06G02410.1">
    <property type="protein sequence ID" value="OBART06G02410.1"/>
    <property type="gene ID" value="OBART06G02410"/>
</dbReference>
<dbReference type="AlphaFoldDB" id="A0A0D3GCJ6"/>
<accession>A0A0D3GCJ6</accession>
<sequence>MALVPRSITIVTLEDLHVLATLDEPRSISLVSIPAIRLAAEFVVAITPKVDYDGWVCNKLEDLRRVRRFDDLLTDLQKRILPMLGNNPDDKAALRNLRTCGYAMWSVRQHAHPSLHNLVGFYSNTLTRKARQALDPYKAYTIKQEWVHAMALRVEESRSAFMPFDSDYVTPSPPMPTIILSSLVDVHGVRSVIDPHRVELGAVDAVRLAPEYLHILLEKVEQEGWICPTLPALRHVARFANLLTDLQDRVLPGLLNDHTDPAVLRKLRTCGCGMKKLRAVAKGPLLRLTLLFSNCLTRHARDALDARKDFRISADWIDKIAVRVDRCLTIPLHLHHHLEDPFVDHLHDLP</sequence>
<reference evidence="1" key="2">
    <citation type="submission" date="2015-03" db="UniProtKB">
        <authorList>
            <consortium name="EnsemblPlants"/>
        </authorList>
    </citation>
    <scope>IDENTIFICATION</scope>
</reference>
<dbReference type="Proteomes" id="UP000026960">
    <property type="component" value="Chromosome 6"/>
</dbReference>
<dbReference type="HOGENOM" id="CLU_045048_0_0_1"/>
<reference evidence="1" key="1">
    <citation type="journal article" date="2009" name="Rice">
        <title>De Novo Next Generation Sequencing of Plant Genomes.</title>
        <authorList>
            <person name="Rounsley S."/>
            <person name="Marri P.R."/>
            <person name="Yu Y."/>
            <person name="He R."/>
            <person name="Sisneros N."/>
            <person name="Goicoechea J.L."/>
            <person name="Lee S.J."/>
            <person name="Angelova A."/>
            <person name="Kudrna D."/>
            <person name="Luo M."/>
            <person name="Affourtit J."/>
            <person name="Desany B."/>
            <person name="Knight J."/>
            <person name="Niazi F."/>
            <person name="Egholm M."/>
            <person name="Wing R.A."/>
        </authorList>
    </citation>
    <scope>NUCLEOTIDE SEQUENCE [LARGE SCALE GENOMIC DNA]</scope>
    <source>
        <strain evidence="1">cv. IRGC 105608</strain>
    </source>
</reference>
<keyword evidence="2" id="KW-1185">Reference proteome</keyword>